<sequence>MAWRVRAAERDDAAALALVASATFLDAFAGVLDGADIIAHCLKHNTPAAFADWIDDPDSAVAVVEAIPGGAPLGYMLLTTPDLPIETGPQDIELKRIYTLSRWHGAGMGPALMNQALDDAANLGKNRILLGVYGGNARARAFYERHGFALVGERRFLVGTTWHDDVIYARAV</sequence>
<evidence type="ECO:0000313" key="5">
    <source>
        <dbReference type="Proteomes" id="UP000266568"/>
    </source>
</evidence>
<gene>
    <name evidence="4" type="ORF">DFR49_0385</name>
</gene>
<dbReference type="AlphaFoldDB" id="A0A397PFA5"/>
<dbReference type="PANTHER" id="PTHR43877">
    <property type="entry name" value="AMINOALKYLPHOSPHONATE N-ACETYLTRANSFERASE-RELATED-RELATED"/>
    <property type="match status" value="1"/>
</dbReference>
<dbReference type="Gene3D" id="3.40.630.30">
    <property type="match status" value="1"/>
</dbReference>
<keyword evidence="2" id="KW-0012">Acyltransferase</keyword>
<protein>
    <submittedName>
        <fullName evidence="4">Acetyltransferase (GNAT) family protein</fullName>
    </submittedName>
</protein>
<name>A0A397PFA5_9SPHN</name>
<keyword evidence="1 4" id="KW-0808">Transferase</keyword>
<reference evidence="4 5" key="1">
    <citation type="submission" date="2018-08" db="EMBL/GenBank/DDBJ databases">
        <title>Genomic Encyclopedia of Type Strains, Phase IV (KMG-IV): sequencing the most valuable type-strain genomes for metagenomic binning, comparative biology and taxonomic classification.</title>
        <authorList>
            <person name="Goeker M."/>
        </authorList>
    </citation>
    <scope>NUCLEOTIDE SEQUENCE [LARGE SCALE GENOMIC DNA]</scope>
    <source>
        <strain evidence="4 5">DSM 25527</strain>
    </source>
</reference>
<dbReference type="InterPro" id="IPR016181">
    <property type="entry name" value="Acyl_CoA_acyltransferase"/>
</dbReference>
<dbReference type="InterPro" id="IPR050832">
    <property type="entry name" value="Bact_Acetyltransf"/>
</dbReference>
<dbReference type="OrthoDB" id="7205533at2"/>
<dbReference type="Pfam" id="PF00583">
    <property type="entry name" value="Acetyltransf_1"/>
    <property type="match status" value="1"/>
</dbReference>
<comment type="caution">
    <text evidence="4">The sequence shown here is derived from an EMBL/GenBank/DDBJ whole genome shotgun (WGS) entry which is preliminary data.</text>
</comment>
<dbReference type="GO" id="GO:0016747">
    <property type="term" value="F:acyltransferase activity, transferring groups other than amino-acyl groups"/>
    <property type="evidence" value="ECO:0007669"/>
    <property type="project" value="InterPro"/>
</dbReference>
<dbReference type="EMBL" id="QXDC01000002">
    <property type="protein sequence ID" value="RIA45857.1"/>
    <property type="molecule type" value="Genomic_DNA"/>
</dbReference>
<organism evidence="4 5">
    <name type="scientific">Hephaestia caeni</name>
    <dbReference type="NCBI Taxonomy" id="645617"/>
    <lineage>
        <taxon>Bacteria</taxon>
        <taxon>Pseudomonadati</taxon>
        <taxon>Pseudomonadota</taxon>
        <taxon>Alphaproteobacteria</taxon>
        <taxon>Sphingomonadales</taxon>
        <taxon>Sphingomonadaceae</taxon>
        <taxon>Hephaestia</taxon>
    </lineage>
</organism>
<feature type="domain" description="N-acetyltransferase" evidence="3">
    <location>
        <begin position="22"/>
        <end position="172"/>
    </location>
</feature>
<dbReference type="PANTHER" id="PTHR43877:SF1">
    <property type="entry name" value="ACETYLTRANSFERASE"/>
    <property type="match status" value="1"/>
</dbReference>
<evidence type="ECO:0000259" key="3">
    <source>
        <dbReference type="PROSITE" id="PS51186"/>
    </source>
</evidence>
<evidence type="ECO:0000313" key="4">
    <source>
        <dbReference type="EMBL" id="RIA45857.1"/>
    </source>
</evidence>
<dbReference type="PROSITE" id="PS51186">
    <property type="entry name" value="GNAT"/>
    <property type="match status" value="1"/>
</dbReference>
<evidence type="ECO:0000256" key="1">
    <source>
        <dbReference type="ARBA" id="ARBA00022679"/>
    </source>
</evidence>
<proteinExistence type="predicted"/>
<dbReference type="Proteomes" id="UP000266568">
    <property type="component" value="Unassembled WGS sequence"/>
</dbReference>
<evidence type="ECO:0000256" key="2">
    <source>
        <dbReference type="ARBA" id="ARBA00023315"/>
    </source>
</evidence>
<dbReference type="SUPFAM" id="SSF55729">
    <property type="entry name" value="Acyl-CoA N-acyltransferases (Nat)"/>
    <property type="match status" value="1"/>
</dbReference>
<keyword evidence="5" id="KW-1185">Reference proteome</keyword>
<dbReference type="InterPro" id="IPR000182">
    <property type="entry name" value="GNAT_dom"/>
</dbReference>
<accession>A0A397PFA5</accession>